<dbReference type="Proteomes" id="UP000198640">
    <property type="component" value="Unassembled WGS sequence"/>
</dbReference>
<keyword evidence="2" id="KW-1185">Reference proteome</keyword>
<evidence type="ECO:0000313" key="2">
    <source>
        <dbReference type="Proteomes" id="UP000198640"/>
    </source>
</evidence>
<dbReference type="EMBL" id="FNOY01000063">
    <property type="protein sequence ID" value="SDY78752.1"/>
    <property type="molecule type" value="Genomic_DNA"/>
</dbReference>
<name>A0A1H3MPT3_9PROT</name>
<evidence type="ECO:0000313" key="1">
    <source>
        <dbReference type="EMBL" id="SDY78752.1"/>
    </source>
</evidence>
<reference evidence="1 2" key="1">
    <citation type="submission" date="2016-10" db="EMBL/GenBank/DDBJ databases">
        <authorList>
            <person name="de Groot N.N."/>
        </authorList>
    </citation>
    <scope>NUCLEOTIDE SEQUENCE [LARGE SCALE GENOMIC DNA]</scope>
    <source>
        <strain evidence="1 2">Nm1</strain>
    </source>
</reference>
<proteinExistence type="predicted"/>
<dbReference type="AlphaFoldDB" id="A0A1H3MPT3"/>
<protein>
    <submittedName>
        <fullName evidence="1">SH3 domain-containing protein</fullName>
    </submittedName>
</protein>
<dbReference type="Gene3D" id="2.30.30.40">
    <property type="entry name" value="SH3 Domains"/>
    <property type="match status" value="1"/>
</dbReference>
<sequence>MNLKKVSMLRFHLHCSSNERLPILSVVILTALSLAGCAQHAPKPFSSVPALDAAFSPEIAGAIPIPEQLPCPRRYQDEIHRLRHLLAERDELIRRLSARELDQAQALQKTASEVSRAKSQLHRLATQPEAASKIAEVEIELEMLQQTVLDEASIALQLLAQRLLNAASIAYRQMDYSHAMNYAAQAREFIGMIAYLAGQAPEAQPITVILRTPMALLTAGSGELWAEPRDRAQATALLPKNTALTATAYHGSWLRVQTEDGRTGWIRNTMVDIRLTVPDFQS</sequence>
<gene>
    <name evidence="1" type="ORF">SAMN05421881_106312</name>
</gene>
<organism evidence="1 2">
    <name type="scientific">Nitrosomonas halophila</name>
    <dbReference type="NCBI Taxonomy" id="44576"/>
    <lineage>
        <taxon>Bacteria</taxon>
        <taxon>Pseudomonadati</taxon>
        <taxon>Pseudomonadota</taxon>
        <taxon>Betaproteobacteria</taxon>
        <taxon>Nitrosomonadales</taxon>
        <taxon>Nitrosomonadaceae</taxon>
        <taxon>Nitrosomonas</taxon>
    </lineage>
</organism>
<accession>A0A1H3MPT3</accession>